<dbReference type="CDD" id="cd15457">
    <property type="entry name" value="NADAR"/>
    <property type="match status" value="1"/>
</dbReference>
<gene>
    <name evidence="3" type="ORF">niasHT_013149</name>
</gene>
<dbReference type="EMBL" id="JBICBT010000481">
    <property type="protein sequence ID" value="KAL3112082.1"/>
    <property type="molecule type" value="Genomic_DNA"/>
</dbReference>
<protein>
    <recommendedName>
        <fullName evidence="2">NADAR domain-containing protein</fullName>
    </recommendedName>
</protein>
<dbReference type="InterPro" id="IPR037238">
    <property type="entry name" value="YbiA-like_sf"/>
</dbReference>
<evidence type="ECO:0000313" key="3">
    <source>
        <dbReference type="EMBL" id="KAL3112082.1"/>
    </source>
</evidence>
<dbReference type="InterPro" id="IPR012816">
    <property type="entry name" value="NADAR"/>
</dbReference>
<comment type="caution">
    <text evidence="3">The sequence shown here is derived from an EMBL/GenBank/DDBJ whole genome shotgun (WGS) entry which is preliminary data.</text>
</comment>
<keyword evidence="4" id="KW-1185">Reference proteome</keyword>
<feature type="compositionally biased region" description="Acidic residues" evidence="1">
    <location>
        <begin position="10"/>
        <end position="22"/>
    </location>
</feature>
<feature type="region of interest" description="Disordered" evidence="1">
    <location>
        <begin position="1"/>
        <end position="44"/>
    </location>
</feature>
<dbReference type="NCBIfam" id="TIGR02464">
    <property type="entry name" value="ribofla_fusion"/>
    <property type="match status" value="1"/>
</dbReference>
<dbReference type="Pfam" id="PF08719">
    <property type="entry name" value="NADAR"/>
    <property type="match status" value="1"/>
</dbReference>
<dbReference type="Gene3D" id="1.10.357.40">
    <property type="entry name" value="YbiA-like"/>
    <property type="match status" value="1"/>
</dbReference>
<feature type="compositionally biased region" description="Low complexity" evidence="1">
    <location>
        <begin position="23"/>
        <end position="34"/>
    </location>
</feature>
<organism evidence="3 4">
    <name type="scientific">Heterodera trifolii</name>
    <dbReference type="NCBI Taxonomy" id="157864"/>
    <lineage>
        <taxon>Eukaryota</taxon>
        <taxon>Metazoa</taxon>
        <taxon>Ecdysozoa</taxon>
        <taxon>Nematoda</taxon>
        <taxon>Chromadorea</taxon>
        <taxon>Rhabditida</taxon>
        <taxon>Tylenchina</taxon>
        <taxon>Tylenchomorpha</taxon>
        <taxon>Tylenchoidea</taxon>
        <taxon>Heteroderidae</taxon>
        <taxon>Heteroderinae</taxon>
        <taxon>Heterodera</taxon>
    </lineage>
</organism>
<sequence>MEDTVSLASMEEEWYEIDEEQPTEQPSSTTTPTEQHADNVGPNFEEPELKVIRAPILILGQGEEDAGAIRDCLINAEARQFCHYPAEWDANLFAEELQIESVHSIIVWRRGATLDDLGFLQTLITAQQLYNDRLLFWISTIPQVELHPNHLQLLHHWHIIDEIESIQDMLLSMMQLGLQIIKRKEKAPKRVRPDKWQREWETNRKKFHQGTSQQQQQQQPWPTQQGQRDVWFEEPMPQVPFLKRSEKRPPFQNQPLMAVPQISNYQPLTAVQRVADDEWDKPPYPKWIEIEGRGGYFFFRHVYAFSNFFTIEFSVDNQLFRCSEQYYTWRKAMEFRRPRLAQQILRGELPPITMKSATDREAYQWALQETDPIPYNQSYWNRMRIEVMLTALRAKFGQNRMLKRMLMDTGHEAIFEASSSLSWGIGTDIRDESGIREGLRRGFNGENLLGQCLMTVRTELQVKEVNVLEELGIDLEKEWVEKTSVSSDEKSELLEKVNQSREIEELSDDMVKLKVIPNEPVSQHEQDPLHKVIEETSEFVSCEQNQFVAIELGGEIREGQSADRGETTTLNGAKTNSGTANLTLARDSERRIGVEMVPEDTQAEAIGRSGAIERVRTRTKDEWRKWREMKQRRKL</sequence>
<proteinExistence type="predicted"/>
<evidence type="ECO:0000256" key="1">
    <source>
        <dbReference type="SAM" id="MobiDB-lite"/>
    </source>
</evidence>
<feature type="region of interest" description="Disordered" evidence="1">
    <location>
        <begin position="559"/>
        <end position="578"/>
    </location>
</feature>
<accession>A0ABD2LA55</accession>
<feature type="compositionally biased region" description="Polar residues" evidence="1">
    <location>
        <begin position="567"/>
        <end position="578"/>
    </location>
</feature>
<evidence type="ECO:0000313" key="4">
    <source>
        <dbReference type="Proteomes" id="UP001620626"/>
    </source>
</evidence>
<feature type="region of interest" description="Disordered" evidence="1">
    <location>
        <begin position="204"/>
        <end position="226"/>
    </location>
</feature>
<feature type="compositionally biased region" description="Low complexity" evidence="1">
    <location>
        <begin position="209"/>
        <end position="226"/>
    </location>
</feature>
<dbReference type="AlphaFoldDB" id="A0ABD2LA55"/>
<evidence type="ECO:0000259" key="2">
    <source>
        <dbReference type="Pfam" id="PF08719"/>
    </source>
</evidence>
<dbReference type="Proteomes" id="UP001620626">
    <property type="component" value="Unassembled WGS sequence"/>
</dbReference>
<dbReference type="SUPFAM" id="SSF143990">
    <property type="entry name" value="YbiA-like"/>
    <property type="match status" value="1"/>
</dbReference>
<name>A0ABD2LA55_9BILA</name>
<feature type="domain" description="NADAR" evidence="2">
    <location>
        <begin position="300"/>
        <end position="461"/>
    </location>
</feature>
<reference evidence="3 4" key="1">
    <citation type="submission" date="2024-10" db="EMBL/GenBank/DDBJ databases">
        <authorList>
            <person name="Kim D."/>
        </authorList>
    </citation>
    <scope>NUCLEOTIDE SEQUENCE [LARGE SCALE GENOMIC DNA]</scope>
    <source>
        <strain evidence="3">BH-2024</strain>
    </source>
</reference>